<dbReference type="Pfam" id="PF20183">
    <property type="entry name" value="DUF6546"/>
    <property type="match status" value="1"/>
</dbReference>
<feature type="domain" description="DUF6546" evidence="2">
    <location>
        <begin position="315"/>
        <end position="532"/>
    </location>
</feature>
<dbReference type="AlphaFoldDB" id="A0A8G0LN25"/>
<proteinExistence type="predicted"/>
<evidence type="ECO:0000259" key="2">
    <source>
        <dbReference type="Pfam" id="PF20183"/>
    </source>
</evidence>
<dbReference type="Gene3D" id="1.20.1280.50">
    <property type="match status" value="1"/>
</dbReference>
<evidence type="ECO:0000256" key="1">
    <source>
        <dbReference type="SAM" id="Coils"/>
    </source>
</evidence>
<sequence>MEQVIDIVQVESQTSTTRGFSWDSLPVEVRQKILSRVILTSSGKRCNGPKVARFATVCREWQEIIETYTFRRLVLDPSSLSELAAIVGRNDSRLGYIRNLWLQVKLARYKCPACDKPEDKATQYCNNMIFTTCIQSLLETLKLWDPARHGVWGTALTLSISSPSDTEHRLNRFEMKDDYPFLYAEDLDLKPSIFDFHKINAVNPFNIHFHGDGLPPLYNEHVKRIQGTPLRLQAQRNDRGRFVNRHKTSLPAVPMIKGLVIRRQFRREIHVGSLSQLLGQSFIALKWFRFERTISLNPCQQMSFDRGLQLQLLPSLPATLRQLSLTQWEIPKTELLDYVYDESGSQISLHAEEYLPQEMAKLSKRLEYFCPPWQMDTAAFLQFMIKPGKLSNMDERKSSLKRVVLRCPLPNLEHSGRDFVRLMILAAKAALHSLPQLEVMELWGTCVEGEESSAYIFRYMYEMSRASIVWRSLGNTMLARTRVLAQWGEVAREHHQTILTSDVAPFLETKMDVAKSKGVCIFQHLLLKDLVFDPITQKHLEIEAHLSPSQLSNPLNANGSSPELLPIDLEEVNGAEMDDDLASLEAEIADLEARRTALIRKLYG</sequence>
<reference evidence="3 4" key="1">
    <citation type="journal article" date="2021" name="BMC Genomics">
        <title>Telomere-to-telomere genome assembly of asparaginase-producing Trichoderma simmonsii.</title>
        <authorList>
            <person name="Chung D."/>
            <person name="Kwon Y.M."/>
            <person name="Yang Y."/>
        </authorList>
    </citation>
    <scope>NUCLEOTIDE SEQUENCE [LARGE SCALE GENOMIC DNA]</scope>
    <source>
        <strain evidence="3 4">GH-Sj1</strain>
    </source>
</reference>
<feature type="coiled-coil region" evidence="1">
    <location>
        <begin position="574"/>
        <end position="601"/>
    </location>
</feature>
<keyword evidence="4" id="KW-1185">Reference proteome</keyword>
<evidence type="ECO:0000313" key="3">
    <source>
        <dbReference type="EMBL" id="QYT04339.1"/>
    </source>
</evidence>
<accession>A0A8G0LN25</accession>
<name>A0A8G0LN25_9HYPO</name>
<keyword evidence="1" id="KW-0175">Coiled coil</keyword>
<gene>
    <name evidence="3" type="ORF">H0G86_011254</name>
</gene>
<evidence type="ECO:0000313" key="4">
    <source>
        <dbReference type="Proteomes" id="UP000826661"/>
    </source>
</evidence>
<organism evidence="3 4">
    <name type="scientific">Trichoderma simmonsii</name>
    <dbReference type="NCBI Taxonomy" id="1491479"/>
    <lineage>
        <taxon>Eukaryota</taxon>
        <taxon>Fungi</taxon>
        <taxon>Dikarya</taxon>
        <taxon>Ascomycota</taxon>
        <taxon>Pezizomycotina</taxon>
        <taxon>Sordariomycetes</taxon>
        <taxon>Hypocreomycetidae</taxon>
        <taxon>Hypocreales</taxon>
        <taxon>Hypocreaceae</taxon>
        <taxon>Trichoderma</taxon>
    </lineage>
</organism>
<dbReference type="InterPro" id="IPR046676">
    <property type="entry name" value="DUF6546"/>
</dbReference>
<dbReference type="Proteomes" id="UP000826661">
    <property type="component" value="Chromosome VI"/>
</dbReference>
<protein>
    <recommendedName>
        <fullName evidence="2">DUF6546 domain-containing protein</fullName>
    </recommendedName>
</protein>
<dbReference type="EMBL" id="CP075869">
    <property type="protein sequence ID" value="QYT04339.1"/>
    <property type="molecule type" value="Genomic_DNA"/>
</dbReference>